<dbReference type="InterPro" id="IPR023582">
    <property type="entry name" value="Impact"/>
</dbReference>
<evidence type="ECO:0000259" key="3">
    <source>
        <dbReference type="Pfam" id="PF09186"/>
    </source>
</evidence>
<comment type="similarity">
    <text evidence="1">Belongs to the IMPACT family.</text>
</comment>
<dbReference type="Pfam" id="PF09186">
    <property type="entry name" value="DUF1949"/>
    <property type="match status" value="1"/>
</dbReference>
<dbReference type="InterPro" id="IPR035647">
    <property type="entry name" value="EFG_III/V"/>
</dbReference>
<evidence type="ECO:0000256" key="1">
    <source>
        <dbReference type="ARBA" id="ARBA00007665"/>
    </source>
</evidence>
<dbReference type="SUPFAM" id="SSF54211">
    <property type="entry name" value="Ribosomal protein S5 domain 2-like"/>
    <property type="match status" value="1"/>
</dbReference>
<dbReference type="InterPro" id="IPR015269">
    <property type="entry name" value="UPF0029_Impact_C"/>
</dbReference>
<proteinExistence type="inferred from homology"/>
<reference evidence="4 5" key="1">
    <citation type="submission" date="2024-03" db="EMBL/GenBank/DDBJ databases">
        <title>Inconsistent identification of Apilactobacillus kunkeei-related strains obtained by well-developed overall genome related indices.</title>
        <authorList>
            <person name="Maeno S."/>
            <person name="Endo A."/>
        </authorList>
    </citation>
    <scope>NUCLEOTIDE SEQUENCE [LARGE SCALE GENOMIC DNA]</scope>
    <source>
        <strain evidence="4 5">20H-10</strain>
    </source>
</reference>
<name>A0ABP9ZJI6_9LACO</name>
<dbReference type="SUPFAM" id="SSF54980">
    <property type="entry name" value="EF-G C-terminal domain-like"/>
    <property type="match status" value="1"/>
</dbReference>
<protein>
    <submittedName>
        <fullName evidence="4">YigZ family protein</fullName>
    </submittedName>
</protein>
<organism evidence="4 5">
    <name type="scientific">Apilactobacillus apinorum</name>
    <dbReference type="NCBI Taxonomy" id="1218495"/>
    <lineage>
        <taxon>Bacteria</taxon>
        <taxon>Bacillati</taxon>
        <taxon>Bacillota</taxon>
        <taxon>Bacilli</taxon>
        <taxon>Lactobacillales</taxon>
        <taxon>Lactobacillaceae</taxon>
        <taxon>Apilactobacillus</taxon>
    </lineage>
</organism>
<comment type="caution">
    <text evidence="4">The sequence shown here is derived from an EMBL/GenBank/DDBJ whole genome shotgun (WGS) entry which is preliminary data.</text>
</comment>
<dbReference type="Gene3D" id="3.30.70.240">
    <property type="match status" value="1"/>
</dbReference>
<feature type="domain" description="UPF0029" evidence="3">
    <location>
        <begin position="140"/>
        <end position="195"/>
    </location>
</feature>
<dbReference type="Proteomes" id="UP001438112">
    <property type="component" value="Unassembled WGS sequence"/>
</dbReference>
<evidence type="ECO:0000313" key="4">
    <source>
        <dbReference type="EMBL" id="GAA6114972.1"/>
    </source>
</evidence>
<dbReference type="PROSITE" id="PS00910">
    <property type="entry name" value="UPF0029"/>
    <property type="match status" value="1"/>
</dbReference>
<evidence type="ECO:0000313" key="5">
    <source>
        <dbReference type="Proteomes" id="UP001438112"/>
    </source>
</evidence>
<dbReference type="NCBIfam" id="TIGR00257">
    <property type="entry name" value="IMPACT_YIGZ"/>
    <property type="match status" value="1"/>
</dbReference>
<accession>A0ABP9ZJI6</accession>
<feature type="domain" description="Impact N-terminal" evidence="2">
    <location>
        <begin position="19"/>
        <end position="124"/>
    </location>
</feature>
<keyword evidence="5" id="KW-1185">Reference proteome</keyword>
<dbReference type="PANTHER" id="PTHR16301">
    <property type="entry name" value="IMPACT-RELATED"/>
    <property type="match status" value="1"/>
</dbReference>
<dbReference type="InterPro" id="IPR036956">
    <property type="entry name" value="Impact_N_sf"/>
</dbReference>
<dbReference type="Pfam" id="PF01205">
    <property type="entry name" value="Impact_N"/>
    <property type="match status" value="1"/>
</dbReference>
<dbReference type="PANTHER" id="PTHR16301:SF20">
    <property type="entry name" value="IMPACT FAMILY MEMBER YIGZ"/>
    <property type="match status" value="1"/>
</dbReference>
<sequence length="216" mass="24141">MENNYLTIKQNGTNEIDIKKSQFICSIARVETEEEAIEFINQVKEEHKKATHNCHAYVLGLDDYIQRASDNGEPSGTAGVPILEALKNIGVHNVVAVVTRYFGGIKLGAGGLIRAYSNATTQAVEHVGVVKKVLQTEITISVDYKSFDSLNYQLEENNENIVDTIYTDKVSIVVAIDNKRIDSFKASVVELLNGRVEMTDGDEKYFEIDFDPYKKD</sequence>
<dbReference type="InterPro" id="IPR020568">
    <property type="entry name" value="Ribosomal_Su5_D2-typ_SF"/>
</dbReference>
<dbReference type="InterPro" id="IPR001498">
    <property type="entry name" value="Impact_N"/>
</dbReference>
<dbReference type="InterPro" id="IPR015796">
    <property type="entry name" value="Impact_YigZ-like"/>
</dbReference>
<dbReference type="EMBL" id="BAABVV010000040">
    <property type="protein sequence ID" value="GAA6114972.1"/>
    <property type="molecule type" value="Genomic_DNA"/>
</dbReference>
<dbReference type="InterPro" id="IPR020569">
    <property type="entry name" value="UPF0029_Impact_CS"/>
</dbReference>
<dbReference type="RefSeq" id="WP_053949751.1">
    <property type="nucleotide sequence ID" value="NZ_BAABVV010000040.1"/>
</dbReference>
<dbReference type="Gene3D" id="3.30.230.30">
    <property type="entry name" value="Impact, N-terminal domain"/>
    <property type="match status" value="1"/>
</dbReference>
<evidence type="ECO:0000259" key="2">
    <source>
        <dbReference type="Pfam" id="PF01205"/>
    </source>
</evidence>
<gene>
    <name evidence="4" type="ORF">AP20H10_13350</name>
</gene>